<name>A0A0F9AKZ6_9ZZZZ</name>
<evidence type="ECO:0000313" key="1">
    <source>
        <dbReference type="EMBL" id="KKL10075.1"/>
    </source>
</evidence>
<organism evidence="1">
    <name type="scientific">marine sediment metagenome</name>
    <dbReference type="NCBI Taxonomy" id="412755"/>
    <lineage>
        <taxon>unclassified sequences</taxon>
        <taxon>metagenomes</taxon>
        <taxon>ecological metagenomes</taxon>
    </lineage>
</organism>
<dbReference type="InterPro" id="IPR008884">
    <property type="entry name" value="TylF_MeTrfase"/>
</dbReference>
<proteinExistence type="predicted"/>
<comment type="caution">
    <text evidence="1">The sequence shown here is derived from an EMBL/GenBank/DDBJ whole genome shotgun (WGS) entry which is preliminary data.</text>
</comment>
<dbReference type="Gene3D" id="3.40.50.150">
    <property type="entry name" value="Vaccinia Virus protein VP39"/>
    <property type="match status" value="1"/>
</dbReference>
<dbReference type="EMBL" id="LAZR01042210">
    <property type="protein sequence ID" value="KKL10075.1"/>
    <property type="molecule type" value="Genomic_DNA"/>
</dbReference>
<protein>
    <recommendedName>
        <fullName evidence="2">Macrocin O-methyltransferase</fullName>
    </recommendedName>
</protein>
<dbReference type="PANTHER" id="PTHR40036:SF1">
    <property type="entry name" value="MACROCIN O-METHYLTRANSFERASE"/>
    <property type="match status" value="1"/>
</dbReference>
<accession>A0A0F9AKZ6</accession>
<reference evidence="1" key="1">
    <citation type="journal article" date="2015" name="Nature">
        <title>Complex archaea that bridge the gap between prokaryotes and eukaryotes.</title>
        <authorList>
            <person name="Spang A."/>
            <person name="Saw J.H."/>
            <person name="Jorgensen S.L."/>
            <person name="Zaremba-Niedzwiedzka K."/>
            <person name="Martijn J."/>
            <person name="Lind A.E."/>
            <person name="van Eijk R."/>
            <person name="Schleper C."/>
            <person name="Guy L."/>
            <person name="Ettema T.J."/>
        </authorList>
    </citation>
    <scope>NUCLEOTIDE SEQUENCE</scope>
</reference>
<dbReference type="InterPro" id="IPR029063">
    <property type="entry name" value="SAM-dependent_MTases_sf"/>
</dbReference>
<evidence type="ECO:0008006" key="2">
    <source>
        <dbReference type="Google" id="ProtNLM"/>
    </source>
</evidence>
<dbReference type="AlphaFoldDB" id="A0A0F9AKZ6"/>
<dbReference type="Pfam" id="PF05711">
    <property type="entry name" value="TylF"/>
    <property type="match status" value="1"/>
</dbReference>
<dbReference type="PANTHER" id="PTHR40036">
    <property type="entry name" value="MACROCIN O-METHYLTRANSFERASE"/>
    <property type="match status" value="1"/>
</dbReference>
<sequence>MLGNPDRPIIIYLKLTPMLEREYIKAVRWILEHDDREAIGDYLEFGVFYGSSLTCMYRVIESFGLDNVRFFGFDSFEGLPKTTIYDDQRSWRPEQFKSNFRYAQKNLNEQGINWNRVFLVKGCFSDTLNDDHNDSWRHSYRSR</sequence>
<gene>
    <name evidence="1" type="ORF">LCGC14_2559460</name>
</gene>